<dbReference type="AlphaFoldDB" id="A0A397UYC1"/>
<feature type="transmembrane region" description="Helical" evidence="1">
    <location>
        <begin position="105"/>
        <end position="125"/>
    </location>
</feature>
<keyword evidence="1" id="KW-0472">Membrane</keyword>
<evidence type="ECO:0000313" key="3">
    <source>
        <dbReference type="Proteomes" id="UP000266673"/>
    </source>
</evidence>
<keyword evidence="3" id="KW-1185">Reference proteome</keyword>
<reference evidence="2 3" key="1">
    <citation type="submission" date="2018-06" db="EMBL/GenBank/DDBJ databases">
        <title>Comparative genomics reveals the genomic features of Rhizophagus irregularis, R. cerebriforme, R. diaphanum and Gigaspora rosea, and their symbiotic lifestyle signature.</title>
        <authorList>
            <person name="Morin E."/>
            <person name="San Clemente H."/>
            <person name="Chen E.C.H."/>
            <person name="De La Providencia I."/>
            <person name="Hainaut M."/>
            <person name="Kuo A."/>
            <person name="Kohler A."/>
            <person name="Murat C."/>
            <person name="Tang N."/>
            <person name="Roy S."/>
            <person name="Loubradou J."/>
            <person name="Henrissat B."/>
            <person name="Grigoriev I.V."/>
            <person name="Corradi N."/>
            <person name="Roux C."/>
            <person name="Martin F.M."/>
        </authorList>
    </citation>
    <scope>NUCLEOTIDE SEQUENCE [LARGE SCALE GENOMIC DNA]</scope>
    <source>
        <strain evidence="2 3">DAOM 194757</strain>
    </source>
</reference>
<keyword evidence="1" id="KW-0812">Transmembrane</keyword>
<proteinExistence type="predicted"/>
<gene>
    <name evidence="2" type="ORF">C2G38_2200409</name>
</gene>
<dbReference type="EMBL" id="QKWP01001015">
    <property type="protein sequence ID" value="RIB12533.1"/>
    <property type="molecule type" value="Genomic_DNA"/>
</dbReference>
<evidence type="ECO:0000313" key="2">
    <source>
        <dbReference type="EMBL" id="RIB12533.1"/>
    </source>
</evidence>
<name>A0A397UYC1_9GLOM</name>
<comment type="caution">
    <text evidence="2">The sequence shown here is derived from an EMBL/GenBank/DDBJ whole genome shotgun (WGS) entry which is preliminary data.</text>
</comment>
<sequence length="132" mass="15204">MIYRNDYPYFSVIQVDSNEDSPIRNTDNDQYKEFIIWCDIGGPVMSFVSPQDFNFVVLHGIHVAGGAGFSASHPIDKIFETLEDSSYIDVLKELVLYLGKIHRNILFHMIYSTLNLTSAPFVLYLELMPEYK</sequence>
<dbReference type="Proteomes" id="UP000266673">
    <property type="component" value="Unassembled WGS sequence"/>
</dbReference>
<keyword evidence="1" id="KW-1133">Transmembrane helix</keyword>
<evidence type="ECO:0000256" key="1">
    <source>
        <dbReference type="SAM" id="Phobius"/>
    </source>
</evidence>
<accession>A0A397UYC1</accession>
<protein>
    <submittedName>
        <fullName evidence="2">Uncharacterized protein</fullName>
    </submittedName>
</protein>
<organism evidence="2 3">
    <name type="scientific">Gigaspora rosea</name>
    <dbReference type="NCBI Taxonomy" id="44941"/>
    <lineage>
        <taxon>Eukaryota</taxon>
        <taxon>Fungi</taxon>
        <taxon>Fungi incertae sedis</taxon>
        <taxon>Mucoromycota</taxon>
        <taxon>Glomeromycotina</taxon>
        <taxon>Glomeromycetes</taxon>
        <taxon>Diversisporales</taxon>
        <taxon>Gigasporaceae</taxon>
        <taxon>Gigaspora</taxon>
    </lineage>
</organism>